<evidence type="ECO:0000313" key="1">
    <source>
        <dbReference type="EMBL" id="MBG9376672.1"/>
    </source>
</evidence>
<sequence>MPELNILDLVPQRAPFLMIGELIASDDKTTTTTFEIKPGNILTENGKFSEAGLIENIAQTAAARAGVTAIRKNKPVAVGYIAAVQNLEVFSLPSVNSTIHTEITADNEILNVLLISGKATCNGELLAKCTMKIFIDQNKKPQT</sequence>
<dbReference type="InterPro" id="IPR029069">
    <property type="entry name" value="HotDog_dom_sf"/>
</dbReference>
<dbReference type="AlphaFoldDB" id="A0A931E122"/>
<organism evidence="1 2">
    <name type="scientific">Panacibacter microcysteis</name>
    <dbReference type="NCBI Taxonomy" id="2793269"/>
    <lineage>
        <taxon>Bacteria</taxon>
        <taxon>Pseudomonadati</taxon>
        <taxon>Bacteroidota</taxon>
        <taxon>Chitinophagia</taxon>
        <taxon>Chitinophagales</taxon>
        <taxon>Chitinophagaceae</taxon>
        <taxon>Panacibacter</taxon>
    </lineage>
</organism>
<protein>
    <submittedName>
        <fullName evidence="1">3-hydroxyacyl-ACP dehydratase</fullName>
    </submittedName>
</protein>
<dbReference type="InterPro" id="IPR016776">
    <property type="entry name" value="ApeP-like_dehydratase"/>
</dbReference>
<evidence type="ECO:0000313" key="2">
    <source>
        <dbReference type="Proteomes" id="UP000628448"/>
    </source>
</evidence>
<proteinExistence type="predicted"/>
<accession>A0A931E122</accession>
<dbReference type="Pfam" id="PF22817">
    <property type="entry name" value="ApeP-like"/>
    <property type="match status" value="1"/>
</dbReference>
<dbReference type="EMBL" id="JADWYR010000001">
    <property type="protein sequence ID" value="MBG9376672.1"/>
    <property type="molecule type" value="Genomic_DNA"/>
</dbReference>
<dbReference type="Gene3D" id="3.10.129.10">
    <property type="entry name" value="Hotdog Thioesterase"/>
    <property type="match status" value="1"/>
</dbReference>
<dbReference type="RefSeq" id="WP_196990673.1">
    <property type="nucleotide sequence ID" value="NZ_JADWYR010000001.1"/>
</dbReference>
<dbReference type="SUPFAM" id="SSF54637">
    <property type="entry name" value="Thioesterase/thiol ester dehydrase-isomerase"/>
    <property type="match status" value="1"/>
</dbReference>
<keyword evidence="2" id="KW-1185">Reference proteome</keyword>
<dbReference type="Proteomes" id="UP000628448">
    <property type="component" value="Unassembled WGS sequence"/>
</dbReference>
<gene>
    <name evidence="1" type="ORF">I5907_10525</name>
</gene>
<comment type="caution">
    <text evidence="1">The sequence shown here is derived from an EMBL/GenBank/DDBJ whole genome shotgun (WGS) entry which is preliminary data.</text>
</comment>
<name>A0A931E122_9BACT</name>
<reference evidence="1" key="1">
    <citation type="submission" date="2020-11" db="EMBL/GenBank/DDBJ databases">
        <title>Bacterial whole genome sequence for Panacibacter sp. DH6.</title>
        <authorList>
            <person name="Le V."/>
            <person name="Ko S."/>
            <person name="Ahn C.-Y."/>
            <person name="Oh H.-M."/>
        </authorList>
    </citation>
    <scope>NUCLEOTIDE SEQUENCE</scope>
    <source>
        <strain evidence="1">DH6</strain>
    </source>
</reference>